<protein>
    <submittedName>
        <fullName evidence="1">Helix-turn-helix transcriptional regulator</fullName>
    </submittedName>
</protein>
<dbReference type="InterPro" id="IPR052931">
    <property type="entry name" value="Prophage_regulatory_activator"/>
</dbReference>
<dbReference type="RefSeq" id="WP_377714882.1">
    <property type="nucleotide sequence ID" value="NZ_JBHSMP010000037.1"/>
</dbReference>
<accession>A0ABW0JFB4</accession>
<evidence type="ECO:0000313" key="1">
    <source>
        <dbReference type="EMBL" id="MFC5431565.1"/>
    </source>
</evidence>
<dbReference type="InterPro" id="IPR010260">
    <property type="entry name" value="AlpA"/>
</dbReference>
<comment type="caution">
    <text evidence="1">The sequence shown here is derived from an EMBL/GenBank/DDBJ whole genome shotgun (WGS) entry which is preliminary data.</text>
</comment>
<name>A0ABW0JFB4_9BURK</name>
<gene>
    <name evidence="1" type="ORF">ACFPTO_22565</name>
</gene>
<dbReference type="EMBL" id="JBHSMP010000037">
    <property type="protein sequence ID" value="MFC5431565.1"/>
    <property type="molecule type" value="Genomic_DNA"/>
</dbReference>
<organism evidence="1 2">
    <name type="scientific">Paraburkholderia denitrificans</name>
    <dbReference type="NCBI Taxonomy" id="694025"/>
    <lineage>
        <taxon>Bacteria</taxon>
        <taxon>Pseudomonadati</taxon>
        <taxon>Pseudomonadota</taxon>
        <taxon>Betaproteobacteria</taxon>
        <taxon>Burkholderiales</taxon>
        <taxon>Burkholderiaceae</taxon>
        <taxon>Paraburkholderia</taxon>
    </lineage>
</organism>
<evidence type="ECO:0000313" key="2">
    <source>
        <dbReference type="Proteomes" id="UP001596103"/>
    </source>
</evidence>
<keyword evidence="2" id="KW-1185">Reference proteome</keyword>
<reference evidence="2" key="1">
    <citation type="journal article" date="2019" name="Int. J. Syst. Evol. Microbiol.">
        <title>The Global Catalogue of Microorganisms (GCM) 10K type strain sequencing project: providing services to taxonomists for standard genome sequencing and annotation.</title>
        <authorList>
            <consortium name="The Broad Institute Genomics Platform"/>
            <consortium name="The Broad Institute Genome Sequencing Center for Infectious Disease"/>
            <person name="Wu L."/>
            <person name="Ma J."/>
        </authorList>
    </citation>
    <scope>NUCLEOTIDE SEQUENCE [LARGE SCALE GENOMIC DNA]</scope>
    <source>
        <strain evidence="2">CCUG 56042</strain>
    </source>
</reference>
<dbReference type="Pfam" id="PF05930">
    <property type="entry name" value="Phage_AlpA"/>
    <property type="match status" value="1"/>
</dbReference>
<dbReference type="PANTHER" id="PTHR36154:SF1">
    <property type="entry name" value="DNA-BINDING TRANSCRIPTIONAL ACTIVATOR ALPA"/>
    <property type="match status" value="1"/>
</dbReference>
<dbReference type="PANTHER" id="PTHR36154">
    <property type="entry name" value="DNA-BINDING TRANSCRIPTIONAL ACTIVATOR ALPA"/>
    <property type="match status" value="1"/>
</dbReference>
<sequence>MQDHQSQEAQQEKPVAPVSQLFAVLLRCVDVQQRTGLSRSSVYARMNPSEPAYDSSFPLPVNVSAKGGCVSNRWIAHEVDAWIANRPRARVVVRKEDGRGC</sequence>
<proteinExistence type="predicted"/>
<dbReference type="Proteomes" id="UP001596103">
    <property type="component" value="Unassembled WGS sequence"/>
</dbReference>